<keyword evidence="2" id="KW-1185">Reference proteome</keyword>
<protein>
    <submittedName>
        <fullName evidence="1">Uncharacterized protein</fullName>
    </submittedName>
</protein>
<comment type="caution">
    <text evidence="1">The sequence shown here is derived from an EMBL/GenBank/DDBJ whole genome shotgun (WGS) entry which is preliminary data.</text>
</comment>
<accession>A0A8J5RRA6</accession>
<dbReference type="AlphaFoldDB" id="A0A8J5RRA6"/>
<dbReference type="Proteomes" id="UP000729402">
    <property type="component" value="Unassembled WGS sequence"/>
</dbReference>
<name>A0A8J5RRA6_ZIZPA</name>
<reference evidence="1" key="2">
    <citation type="submission" date="2021-02" db="EMBL/GenBank/DDBJ databases">
        <authorList>
            <person name="Kimball J.A."/>
            <person name="Haas M.W."/>
            <person name="Macchietto M."/>
            <person name="Kono T."/>
            <person name="Duquette J."/>
            <person name="Shao M."/>
        </authorList>
    </citation>
    <scope>NUCLEOTIDE SEQUENCE</scope>
    <source>
        <tissue evidence="1">Fresh leaf tissue</tissue>
    </source>
</reference>
<gene>
    <name evidence="1" type="ORF">GUJ93_ZPchr0002g25739</name>
</gene>
<sequence length="95" mass="10128">MQVVTETITRPLALDFRFLASSPPPAPGSSDLRPASGAAAAVPLLPPARTRTGILFLTSLCAQLFSLHQHYLSLLDLEALLFASTLALIAVCFHK</sequence>
<reference evidence="1" key="1">
    <citation type="journal article" date="2021" name="bioRxiv">
        <title>Whole Genome Assembly and Annotation of Northern Wild Rice, Zizania palustris L., Supports a Whole Genome Duplication in the Zizania Genus.</title>
        <authorList>
            <person name="Haas M."/>
            <person name="Kono T."/>
            <person name="Macchietto M."/>
            <person name="Millas R."/>
            <person name="McGilp L."/>
            <person name="Shao M."/>
            <person name="Duquette J."/>
            <person name="Hirsch C.N."/>
            <person name="Kimball J."/>
        </authorList>
    </citation>
    <scope>NUCLEOTIDE SEQUENCE</scope>
    <source>
        <tissue evidence="1">Fresh leaf tissue</tissue>
    </source>
</reference>
<dbReference type="EMBL" id="JAAALK010000287">
    <property type="protein sequence ID" value="KAG8059096.1"/>
    <property type="molecule type" value="Genomic_DNA"/>
</dbReference>
<proteinExistence type="predicted"/>
<organism evidence="1 2">
    <name type="scientific">Zizania palustris</name>
    <name type="common">Northern wild rice</name>
    <dbReference type="NCBI Taxonomy" id="103762"/>
    <lineage>
        <taxon>Eukaryota</taxon>
        <taxon>Viridiplantae</taxon>
        <taxon>Streptophyta</taxon>
        <taxon>Embryophyta</taxon>
        <taxon>Tracheophyta</taxon>
        <taxon>Spermatophyta</taxon>
        <taxon>Magnoliopsida</taxon>
        <taxon>Liliopsida</taxon>
        <taxon>Poales</taxon>
        <taxon>Poaceae</taxon>
        <taxon>BOP clade</taxon>
        <taxon>Oryzoideae</taxon>
        <taxon>Oryzeae</taxon>
        <taxon>Zizaniinae</taxon>
        <taxon>Zizania</taxon>
    </lineage>
</organism>
<evidence type="ECO:0000313" key="2">
    <source>
        <dbReference type="Proteomes" id="UP000729402"/>
    </source>
</evidence>
<evidence type="ECO:0000313" key="1">
    <source>
        <dbReference type="EMBL" id="KAG8059096.1"/>
    </source>
</evidence>